<dbReference type="InterPro" id="IPR015421">
    <property type="entry name" value="PyrdxlP-dep_Trfase_major"/>
</dbReference>
<evidence type="ECO:0000256" key="1">
    <source>
        <dbReference type="ARBA" id="ARBA00001933"/>
    </source>
</evidence>
<keyword evidence="2" id="KW-0663">Pyridoxal phosphate</keyword>
<keyword evidence="3" id="KW-0808">Transferase</keyword>
<comment type="similarity">
    <text evidence="3">Belongs to the class-I pyridoxal-phosphate-dependent aminotransferase family.</text>
</comment>
<dbReference type="GO" id="GO:0008483">
    <property type="term" value="F:transaminase activity"/>
    <property type="evidence" value="ECO:0007669"/>
    <property type="project" value="UniProtKB-KW"/>
</dbReference>
<protein>
    <recommendedName>
        <fullName evidence="3">Aminotransferase</fullName>
        <ecNumber evidence="3">2.6.1.-</ecNumber>
    </recommendedName>
</protein>
<dbReference type="InterPro" id="IPR015424">
    <property type="entry name" value="PyrdxlP-dep_Trfase"/>
</dbReference>
<feature type="domain" description="Aminotransferase class I/classII large" evidence="4">
    <location>
        <begin position="64"/>
        <end position="341"/>
    </location>
</feature>
<dbReference type="InterPro" id="IPR004839">
    <property type="entry name" value="Aminotransferase_I/II_large"/>
</dbReference>
<dbReference type="InterPro" id="IPR004838">
    <property type="entry name" value="NHTrfase_class1_PyrdxlP-BS"/>
</dbReference>
<reference evidence="6" key="1">
    <citation type="journal article" date="2019" name="Int. J. Syst. Evol. Microbiol.">
        <title>The Global Catalogue of Microorganisms (GCM) 10K type strain sequencing project: providing services to taxonomists for standard genome sequencing and annotation.</title>
        <authorList>
            <consortium name="The Broad Institute Genomics Platform"/>
            <consortium name="The Broad Institute Genome Sequencing Center for Infectious Disease"/>
            <person name="Wu L."/>
            <person name="Ma J."/>
        </authorList>
    </citation>
    <scope>NUCLEOTIDE SEQUENCE [LARGE SCALE GENOMIC DNA]</scope>
    <source>
        <strain evidence="6">JCM 30774</strain>
    </source>
</reference>
<dbReference type="PANTHER" id="PTHR42885">
    <property type="entry name" value="HISTIDINOL-PHOSPHATE AMINOTRANSFERASE-RELATED"/>
    <property type="match status" value="1"/>
</dbReference>
<dbReference type="Pfam" id="PF00155">
    <property type="entry name" value="Aminotran_1_2"/>
    <property type="match status" value="1"/>
</dbReference>
<keyword evidence="6" id="KW-1185">Reference proteome</keyword>
<keyword evidence="3 5" id="KW-0032">Aminotransferase</keyword>
<organism evidence="5 6">
    <name type="scientific">Rhodanobacter aciditrophus</name>
    <dbReference type="NCBI Taxonomy" id="1623218"/>
    <lineage>
        <taxon>Bacteria</taxon>
        <taxon>Pseudomonadati</taxon>
        <taxon>Pseudomonadota</taxon>
        <taxon>Gammaproteobacteria</taxon>
        <taxon>Lysobacterales</taxon>
        <taxon>Rhodanobacteraceae</taxon>
        <taxon>Rhodanobacter</taxon>
    </lineage>
</organism>
<evidence type="ECO:0000313" key="5">
    <source>
        <dbReference type="EMBL" id="MFD1384474.1"/>
    </source>
</evidence>
<dbReference type="SUPFAM" id="SSF53383">
    <property type="entry name" value="PLP-dependent transferases"/>
    <property type="match status" value="1"/>
</dbReference>
<dbReference type="PROSITE" id="PS00105">
    <property type="entry name" value="AA_TRANSFER_CLASS_1"/>
    <property type="match status" value="1"/>
</dbReference>
<comment type="caution">
    <text evidence="5">The sequence shown here is derived from an EMBL/GenBank/DDBJ whole genome shotgun (WGS) entry which is preliminary data.</text>
</comment>
<evidence type="ECO:0000259" key="4">
    <source>
        <dbReference type="Pfam" id="PF00155"/>
    </source>
</evidence>
<evidence type="ECO:0000256" key="3">
    <source>
        <dbReference type="RuleBase" id="RU000481"/>
    </source>
</evidence>
<evidence type="ECO:0000256" key="2">
    <source>
        <dbReference type="ARBA" id="ARBA00022898"/>
    </source>
</evidence>
<dbReference type="Gene3D" id="3.40.640.10">
    <property type="entry name" value="Type I PLP-dependent aspartate aminotransferase-like (Major domain)"/>
    <property type="match status" value="1"/>
</dbReference>
<evidence type="ECO:0000313" key="6">
    <source>
        <dbReference type="Proteomes" id="UP001597059"/>
    </source>
</evidence>
<dbReference type="Gene3D" id="3.90.1150.10">
    <property type="entry name" value="Aspartate Aminotransferase, domain 1"/>
    <property type="match status" value="1"/>
</dbReference>
<dbReference type="EMBL" id="JBHTMN010000014">
    <property type="protein sequence ID" value="MFD1384474.1"/>
    <property type="molecule type" value="Genomic_DNA"/>
</dbReference>
<accession>A0ABW4B2L0</accession>
<dbReference type="PANTHER" id="PTHR42885:SF1">
    <property type="entry name" value="THREONINE-PHOSPHATE DECARBOXYLASE"/>
    <property type="match status" value="1"/>
</dbReference>
<dbReference type="CDD" id="cd00609">
    <property type="entry name" value="AAT_like"/>
    <property type="match status" value="1"/>
</dbReference>
<dbReference type="Proteomes" id="UP001597059">
    <property type="component" value="Unassembled WGS sequence"/>
</dbReference>
<dbReference type="InterPro" id="IPR015422">
    <property type="entry name" value="PyrdxlP-dep_Trfase_small"/>
</dbReference>
<gene>
    <name evidence="5" type="ORF">ACFQ45_13935</name>
</gene>
<comment type="cofactor">
    <cofactor evidence="1 3">
        <name>pyridoxal 5'-phosphate</name>
        <dbReference type="ChEBI" id="CHEBI:597326"/>
    </cofactor>
</comment>
<dbReference type="EC" id="2.6.1.-" evidence="3"/>
<proteinExistence type="inferred from homology"/>
<sequence length="352" mass="39697">MGDSTMLFDLEPPSHGGDLEAWQRKMSQAEHWLDLSSACNREPWPIPEIDPKLWYELPDQARLYQAAEDFFGQSPVAIGAGTQQIIEVLPPLLQSQGAGQKVMVPQTGYQEHGYCWQKWGYSLHYYGSLEELLDQKWDVAVVIHPNNPTAEEMNPSTRVELMARLTSDAQRYLVVDEAFLDAAPERSWLEGDLPERCFVLRSAGKFFGLAGARVGFAFAHEMWRAPLRSLIGPWPVATPALEVLVQALGDSEWQAEAKASLTERNGYFQDQVVPKLNTLFDSQEVTHTLLFYTWRTSPEQAKKAFNALHSVGIHVRLGDGWIRVSLPAGHEMQRLNHALVKLLQGHQLKELA</sequence>
<name>A0ABW4B2L0_9GAMM</name>